<dbReference type="Gene3D" id="1.10.40.60">
    <property type="entry name" value="EpsJ-like"/>
    <property type="match status" value="1"/>
</dbReference>
<dbReference type="InterPro" id="IPR005628">
    <property type="entry name" value="GspK"/>
</dbReference>
<evidence type="ECO:0000256" key="3">
    <source>
        <dbReference type="ARBA" id="ARBA00022448"/>
    </source>
</evidence>
<dbReference type="PANTHER" id="PTHR38831:SF2">
    <property type="entry name" value="TYPE II SECRETION SYSTEM PROTEIN K"/>
    <property type="match status" value="1"/>
</dbReference>
<keyword evidence="8 10" id="KW-1133">Transmembrane helix</keyword>
<dbReference type="EMBL" id="JACYFG010000006">
    <property type="protein sequence ID" value="MBD5778437.1"/>
    <property type="molecule type" value="Genomic_DNA"/>
</dbReference>
<dbReference type="InterPro" id="IPR049031">
    <property type="entry name" value="T2SSK_SAM-like_1st"/>
</dbReference>
<reference evidence="12" key="1">
    <citation type="submission" date="2020-09" db="EMBL/GenBank/DDBJ databases">
        <title>Pelagicoccus enzymogenes sp. nov. with an EPS production, isolated from marine sediment.</title>
        <authorList>
            <person name="Feng X."/>
        </authorList>
    </citation>
    <scope>NUCLEOTIDE SEQUENCE</scope>
    <source>
        <strain evidence="12">NFK12</strain>
    </source>
</reference>
<keyword evidence="7" id="KW-0653">Protein transport</keyword>
<dbReference type="SUPFAM" id="SSF158544">
    <property type="entry name" value="GspK insert domain-like"/>
    <property type="match status" value="1"/>
</dbReference>
<comment type="caution">
    <text evidence="12">The sequence shown here is derived from an EMBL/GenBank/DDBJ whole genome shotgun (WGS) entry which is preliminary data.</text>
</comment>
<evidence type="ECO:0000256" key="4">
    <source>
        <dbReference type="ARBA" id="ARBA00022475"/>
    </source>
</evidence>
<evidence type="ECO:0000259" key="11">
    <source>
        <dbReference type="Pfam" id="PF21687"/>
    </source>
</evidence>
<evidence type="ECO:0000256" key="2">
    <source>
        <dbReference type="ARBA" id="ARBA00007246"/>
    </source>
</evidence>
<feature type="domain" description="T2SS protein K first SAM-like" evidence="11">
    <location>
        <begin position="118"/>
        <end position="190"/>
    </location>
</feature>
<evidence type="ECO:0000256" key="9">
    <source>
        <dbReference type="ARBA" id="ARBA00023136"/>
    </source>
</evidence>
<dbReference type="GO" id="GO:0005886">
    <property type="term" value="C:plasma membrane"/>
    <property type="evidence" value="ECO:0007669"/>
    <property type="project" value="UniProtKB-SubCell"/>
</dbReference>
<evidence type="ECO:0000313" key="13">
    <source>
        <dbReference type="Proteomes" id="UP000622317"/>
    </source>
</evidence>
<evidence type="ECO:0000256" key="7">
    <source>
        <dbReference type="ARBA" id="ARBA00022927"/>
    </source>
</evidence>
<organism evidence="12 13">
    <name type="scientific">Pelagicoccus enzymogenes</name>
    <dbReference type="NCBI Taxonomy" id="2773457"/>
    <lineage>
        <taxon>Bacteria</taxon>
        <taxon>Pseudomonadati</taxon>
        <taxon>Verrucomicrobiota</taxon>
        <taxon>Opitutia</taxon>
        <taxon>Puniceicoccales</taxon>
        <taxon>Pelagicoccaceae</taxon>
        <taxon>Pelagicoccus</taxon>
    </lineage>
</organism>
<comment type="subcellular location">
    <subcellularLocation>
        <location evidence="1">Cell inner membrane</location>
    </subcellularLocation>
</comment>
<keyword evidence="3" id="KW-0813">Transport</keyword>
<evidence type="ECO:0000256" key="1">
    <source>
        <dbReference type="ARBA" id="ARBA00004533"/>
    </source>
</evidence>
<dbReference type="GO" id="GO:0009306">
    <property type="term" value="P:protein secretion"/>
    <property type="evidence" value="ECO:0007669"/>
    <property type="project" value="InterPro"/>
</dbReference>
<evidence type="ECO:0000256" key="5">
    <source>
        <dbReference type="ARBA" id="ARBA00022519"/>
    </source>
</evidence>
<dbReference type="AlphaFoldDB" id="A0A927IDX3"/>
<protein>
    <submittedName>
        <fullName evidence="12">General secretion pathway protein GspK</fullName>
    </submittedName>
</protein>
<dbReference type="PANTHER" id="PTHR38831">
    <property type="entry name" value="TYPE II SECRETION SYSTEM PROTEIN K"/>
    <property type="match status" value="1"/>
</dbReference>
<gene>
    <name evidence="12" type="ORF">IEN85_02955</name>
</gene>
<accession>A0A927IDX3</accession>
<evidence type="ECO:0000313" key="12">
    <source>
        <dbReference type="EMBL" id="MBD5778437.1"/>
    </source>
</evidence>
<comment type="similarity">
    <text evidence="2">Belongs to the GSP K family.</text>
</comment>
<sequence length="343" mass="37707">MRAAVSNRCRGSVLLLVLVLIVVVSFALTLFIEKAHVEIKGEGYYVKRAELRKEAWSMMEVAVAVLADVKAIDNALYAPSQGWGNPLDYAGIAPREGLDVRFEFIDESGKVNINTLDRDSLVLLFDELGFELDISSRLSDVLLDWIDADDETRIEGAESREYSTLELDVRPANQVLKSLDELRYLFGFQELFFDENGLPLPVFAQLEQAVSVYEVNSLNVNAASSLALRAIADLDEFDKQAIDEFLKGFDGLLGTSDDNYFATADDVAAVLVDIPEGAPLGHQISVLTLKVTVSEGGYSYTLIGTLSVDAEAPALQQSGGNLRYPFLFLDLREQPGSINARPI</sequence>
<proteinExistence type="inferred from homology"/>
<keyword evidence="4" id="KW-1003">Cell membrane</keyword>
<evidence type="ECO:0000256" key="6">
    <source>
        <dbReference type="ARBA" id="ARBA00022692"/>
    </source>
</evidence>
<keyword evidence="13" id="KW-1185">Reference proteome</keyword>
<dbReference type="Pfam" id="PF21687">
    <property type="entry name" value="T2SSK_1st"/>
    <property type="match status" value="1"/>
</dbReference>
<keyword evidence="5" id="KW-0997">Cell inner membrane</keyword>
<keyword evidence="9 10" id="KW-0472">Membrane</keyword>
<dbReference type="RefSeq" id="WP_191615578.1">
    <property type="nucleotide sequence ID" value="NZ_JACYFG010000006.1"/>
</dbReference>
<dbReference type="Proteomes" id="UP000622317">
    <property type="component" value="Unassembled WGS sequence"/>
</dbReference>
<dbReference type="InterPro" id="IPR038072">
    <property type="entry name" value="GspK_central_sf"/>
</dbReference>
<feature type="transmembrane region" description="Helical" evidence="10">
    <location>
        <begin position="12"/>
        <end position="32"/>
    </location>
</feature>
<evidence type="ECO:0000256" key="10">
    <source>
        <dbReference type="SAM" id="Phobius"/>
    </source>
</evidence>
<evidence type="ECO:0000256" key="8">
    <source>
        <dbReference type="ARBA" id="ARBA00022989"/>
    </source>
</evidence>
<name>A0A927IDX3_9BACT</name>
<keyword evidence="6 10" id="KW-0812">Transmembrane</keyword>